<feature type="region of interest" description="Disordered" evidence="1">
    <location>
        <begin position="100"/>
        <end position="131"/>
    </location>
</feature>
<organism evidence="2 3">
    <name type="scientific">Musa troglodytarum</name>
    <name type="common">fe'i banana</name>
    <dbReference type="NCBI Taxonomy" id="320322"/>
    <lineage>
        <taxon>Eukaryota</taxon>
        <taxon>Viridiplantae</taxon>
        <taxon>Streptophyta</taxon>
        <taxon>Embryophyta</taxon>
        <taxon>Tracheophyta</taxon>
        <taxon>Spermatophyta</taxon>
        <taxon>Magnoliopsida</taxon>
        <taxon>Liliopsida</taxon>
        <taxon>Zingiberales</taxon>
        <taxon>Musaceae</taxon>
        <taxon>Musa</taxon>
    </lineage>
</organism>
<evidence type="ECO:0000313" key="2">
    <source>
        <dbReference type="EMBL" id="URD98300.1"/>
    </source>
</evidence>
<name>A0A9E7FM26_9LILI</name>
<accession>A0A9E7FM26</accession>
<dbReference type="OrthoDB" id="6513042at2759"/>
<evidence type="ECO:0000256" key="1">
    <source>
        <dbReference type="SAM" id="MobiDB-lite"/>
    </source>
</evidence>
<protein>
    <submittedName>
        <fullName evidence="2">Uncharacterized protein</fullName>
    </submittedName>
</protein>
<feature type="region of interest" description="Disordered" evidence="1">
    <location>
        <begin position="1"/>
        <end position="61"/>
    </location>
</feature>
<proteinExistence type="predicted"/>
<sequence length="131" mass="14974">MRRLSAVIDIRSDRARTPSSTEAGVSHGCRHQHQHQQRQWRKRAGRPSCRRTTPAEPVHDEGLRRAALRFLLPPHEAVAGQGARLCRGCRPYPLRDRRRRFLRRLPPLPPPHSQRPLRSTAAASDPSCSLF</sequence>
<keyword evidence="3" id="KW-1185">Reference proteome</keyword>
<feature type="compositionally biased region" description="Basic residues" evidence="1">
    <location>
        <begin position="28"/>
        <end position="49"/>
    </location>
</feature>
<gene>
    <name evidence="2" type="ORF">MUK42_36747</name>
</gene>
<evidence type="ECO:0000313" key="3">
    <source>
        <dbReference type="Proteomes" id="UP001055439"/>
    </source>
</evidence>
<dbReference type="Proteomes" id="UP001055439">
    <property type="component" value="Chromosome 4"/>
</dbReference>
<dbReference type="EMBL" id="CP097506">
    <property type="protein sequence ID" value="URD98300.1"/>
    <property type="molecule type" value="Genomic_DNA"/>
</dbReference>
<reference evidence="2" key="1">
    <citation type="submission" date="2022-05" db="EMBL/GenBank/DDBJ databases">
        <title>The Musa troglodytarum L. genome provides insights into the mechanism of non-climacteric behaviour and enrichment of carotenoids.</title>
        <authorList>
            <person name="Wang J."/>
        </authorList>
    </citation>
    <scope>NUCLEOTIDE SEQUENCE</scope>
    <source>
        <tissue evidence="2">Leaf</tissue>
    </source>
</reference>
<dbReference type="AlphaFoldDB" id="A0A9E7FM26"/>